<dbReference type="EMBL" id="JANBVO010000015">
    <property type="protein sequence ID" value="KAJ9144900.1"/>
    <property type="molecule type" value="Genomic_DNA"/>
</dbReference>
<comment type="caution">
    <text evidence="1">The sequence shown here is derived from an EMBL/GenBank/DDBJ whole genome shotgun (WGS) entry which is preliminary data.</text>
</comment>
<organism evidence="1 2">
    <name type="scientific">Pleurostoma richardsiae</name>
    <dbReference type="NCBI Taxonomy" id="41990"/>
    <lineage>
        <taxon>Eukaryota</taxon>
        <taxon>Fungi</taxon>
        <taxon>Dikarya</taxon>
        <taxon>Ascomycota</taxon>
        <taxon>Pezizomycotina</taxon>
        <taxon>Sordariomycetes</taxon>
        <taxon>Sordariomycetidae</taxon>
        <taxon>Calosphaeriales</taxon>
        <taxon>Pleurostomataceae</taxon>
        <taxon>Pleurostoma</taxon>
    </lineage>
</organism>
<dbReference type="Proteomes" id="UP001174694">
    <property type="component" value="Unassembled WGS sequence"/>
</dbReference>
<evidence type="ECO:0000313" key="1">
    <source>
        <dbReference type="EMBL" id="KAJ9144900.1"/>
    </source>
</evidence>
<sequence>MHLLDLPRELLAGLPAHLRNIEDFNNMRSTCRTLRAIFEGTLPNTVLRLAAASAPTFFSPHPHFLVMATARQVSDWALGHEERTKQLVEAFRGGIDGLYALCVEKAGLTLEDVRRLHLARFSVINPLADKIDKMAGRQWYATPNFWSGGVSEPYTIETEADRAAFQVIIYGELFASTMRAHLEPERNLPRFGRDVRIEFIKYCIPDWVCEGGYKGFEVLPSGPYRKDREVERINGDQVALHHILSSRRWARLWEPVMRAVGPDFEDKRCQAVWWNAVQTQGLEGMELVTVEHENAEKGELPERWTQLLREMYHRVEALNEDMLPAQADLDGHTAPPPAGNDLPPLFLQEVFTCCRGMWGHR</sequence>
<name>A0AA38VES2_9PEZI</name>
<evidence type="ECO:0000313" key="2">
    <source>
        <dbReference type="Proteomes" id="UP001174694"/>
    </source>
</evidence>
<protein>
    <submittedName>
        <fullName evidence="1">Uncharacterized protein</fullName>
    </submittedName>
</protein>
<gene>
    <name evidence="1" type="ORF">NKR23_g5570</name>
</gene>
<keyword evidence="2" id="KW-1185">Reference proteome</keyword>
<proteinExistence type="predicted"/>
<reference evidence="1" key="1">
    <citation type="submission" date="2022-07" db="EMBL/GenBank/DDBJ databases">
        <title>Fungi with potential for degradation of polypropylene.</title>
        <authorList>
            <person name="Gostincar C."/>
        </authorList>
    </citation>
    <scope>NUCLEOTIDE SEQUENCE</scope>
    <source>
        <strain evidence="1">EXF-13308</strain>
    </source>
</reference>
<dbReference type="AlphaFoldDB" id="A0AA38VES2"/>
<accession>A0AA38VES2</accession>